<keyword evidence="1" id="KW-0175">Coiled coil</keyword>
<dbReference type="EMBL" id="JAFLWI010000006">
    <property type="protein sequence ID" value="MBO0481817.1"/>
    <property type="molecule type" value="Genomic_DNA"/>
</dbReference>
<protein>
    <recommendedName>
        <fullName evidence="4">LXG domain-containing protein</fullName>
    </recommendedName>
</protein>
<organism evidence="2 3">
    <name type="scientific">Candidatus Enterococcus courvalinii</name>
    <dbReference type="NCBI Taxonomy" id="2815329"/>
    <lineage>
        <taxon>Bacteria</taxon>
        <taxon>Bacillati</taxon>
        <taxon>Bacillota</taxon>
        <taxon>Bacilli</taxon>
        <taxon>Lactobacillales</taxon>
        <taxon>Enterococcaceae</taxon>
        <taxon>Enterococcus</taxon>
    </lineage>
</organism>
<gene>
    <name evidence="2" type="ORF">JZO71_05695</name>
</gene>
<accession>A0ABS3HZC7</accession>
<dbReference type="Proteomes" id="UP000664832">
    <property type="component" value="Unassembled WGS sequence"/>
</dbReference>
<evidence type="ECO:0008006" key="4">
    <source>
        <dbReference type="Google" id="ProtNLM"/>
    </source>
</evidence>
<reference evidence="2 3" key="1">
    <citation type="submission" date="2021-03" db="EMBL/GenBank/DDBJ databases">
        <title>Enterococcal diversity collection.</title>
        <authorList>
            <person name="Gilmore M.S."/>
            <person name="Schwartzman J."/>
            <person name="Van Tyne D."/>
            <person name="Martin M."/>
            <person name="Earl A.M."/>
            <person name="Manson A.L."/>
            <person name="Straub T."/>
            <person name="Salamzade R."/>
            <person name="Saavedra J."/>
            <person name="Lebreton F."/>
            <person name="Prichula J."/>
            <person name="Schaufler K."/>
            <person name="Gaca A."/>
            <person name="Sgardioli B."/>
            <person name="Wagenaar J."/>
            <person name="Strong T."/>
        </authorList>
    </citation>
    <scope>NUCLEOTIDE SEQUENCE [LARGE SCALE GENOMIC DNA]</scope>
    <source>
        <strain evidence="2 3">MSG2901</strain>
    </source>
</reference>
<sequence length="195" mass="22314">MEYQSMYKVLANIATQAQEVATKLDEQLKINMQRFLGEYLQEENKRIDNEAKEKLAALQERAQQLLDDGIAGYQNELDKKYFADIQPNHVGELEMIANSNLDLAEMRAYFRKFRDNYPALRRLEKIAEDKGFLVIGKTYMNEMDFLDGVKNSGQGVVNAISGGTSTRLTIALNFMQGKVDGYNQLENKETQVLQK</sequence>
<evidence type="ECO:0000313" key="2">
    <source>
        <dbReference type="EMBL" id="MBO0481817.1"/>
    </source>
</evidence>
<comment type="caution">
    <text evidence="2">The sequence shown here is derived from an EMBL/GenBank/DDBJ whole genome shotgun (WGS) entry which is preliminary data.</text>
</comment>
<keyword evidence="3" id="KW-1185">Reference proteome</keyword>
<dbReference type="RefSeq" id="WP_206898580.1">
    <property type="nucleotide sequence ID" value="NZ_JAFLWI010000006.1"/>
</dbReference>
<name>A0ABS3HZC7_9ENTE</name>
<evidence type="ECO:0000313" key="3">
    <source>
        <dbReference type="Proteomes" id="UP000664832"/>
    </source>
</evidence>
<feature type="coiled-coil region" evidence="1">
    <location>
        <begin position="40"/>
        <end position="68"/>
    </location>
</feature>
<proteinExistence type="predicted"/>
<evidence type="ECO:0000256" key="1">
    <source>
        <dbReference type="SAM" id="Coils"/>
    </source>
</evidence>